<name>A0ACD5TI93_AVESA</name>
<dbReference type="Proteomes" id="UP001732700">
    <property type="component" value="Chromosome 1A"/>
</dbReference>
<evidence type="ECO:0000313" key="1">
    <source>
        <dbReference type="EnsemblPlants" id="AVESA.00010b.r2.1AG0058990.1.CDS.1"/>
    </source>
</evidence>
<proteinExistence type="predicted"/>
<protein>
    <submittedName>
        <fullName evidence="1">Uncharacterized protein</fullName>
    </submittedName>
</protein>
<reference evidence="1" key="1">
    <citation type="submission" date="2021-05" db="EMBL/GenBank/DDBJ databases">
        <authorList>
            <person name="Scholz U."/>
            <person name="Mascher M."/>
            <person name="Fiebig A."/>
        </authorList>
    </citation>
    <scope>NUCLEOTIDE SEQUENCE [LARGE SCALE GENOMIC DNA]</scope>
</reference>
<dbReference type="EnsemblPlants" id="AVESA.00010b.r2.1AG0058990.1">
    <property type="protein sequence ID" value="AVESA.00010b.r2.1AG0058990.1.CDS.1"/>
    <property type="gene ID" value="AVESA.00010b.r2.1AG0058990"/>
</dbReference>
<sequence>MSLTQRPTARLDQWRINRPAIITPGAKQSQASRGHHHTNTTPESHHTTHPSTQRNPREEGAAGWFSATSSVLDSPALAITMATAWVRSLSCRSYGVADAVVAPSPTPSKKAQAQPLLPAVSCGAAAEDVRDSVASARPALKQHQKPRREQRRRGGQERQHDAARPRPKKKPKQMVAAFMPSPLAPAPASSAFLTMAELPEGHSSRQVVELIFSSGWDPLAAAAPEVEAMFRVHSAARAVARFEDARAAARAHGAAARCGADGNEMMRFQCRPAAGAGGACGVFGAGVATCQLGPSSSAVRTFACSSAAHARVASSPGAGRRAMLVCRVIAGRVRPAHGADQASRYHHSASDYDSVDMGSGELVVLDSRAVLPCFLIIYKV</sequence>
<accession>A0ACD5TI93</accession>
<evidence type="ECO:0000313" key="2">
    <source>
        <dbReference type="Proteomes" id="UP001732700"/>
    </source>
</evidence>
<organism evidence="1 2">
    <name type="scientific">Avena sativa</name>
    <name type="common">Oat</name>
    <dbReference type="NCBI Taxonomy" id="4498"/>
    <lineage>
        <taxon>Eukaryota</taxon>
        <taxon>Viridiplantae</taxon>
        <taxon>Streptophyta</taxon>
        <taxon>Embryophyta</taxon>
        <taxon>Tracheophyta</taxon>
        <taxon>Spermatophyta</taxon>
        <taxon>Magnoliopsida</taxon>
        <taxon>Liliopsida</taxon>
        <taxon>Poales</taxon>
        <taxon>Poaceae</taxon>
        <taxon>BOP clade</taxon>
        <taxon>Pooideae</taxon>
        <taxon>Poodae</taxon>
        <taxon>Poeae</taxon>
        <taxon>Poeae Chloroplast Group 1 (Aveneae type)</taxon>
        <taxon>Aveninae</taxon>
        <taxon>Avena</taxon>
    </lineage>
</organism>
<reference evidence="1" key="2">
    <citation type="submission" date="2025-09" db="UniProtKB">
        <authorList>
            <consortium name="EnsemblPlants"/>
        </authorList>
    </citation>
    <scope>IDENTIFICATION</scope>
</reference>
<keyword evidence="2" id="KW-1185">Reference proteome</keyword>